<reference evidence="2" key="1">
    <citation type="journal article" date="2023" name="Front. Plant Sci.">
        <title>Chromosomal-level genome assembly of Melastoma candidum provides insights into trichome evolution.</title>
        <authorList>
            <person name="Zhong Y."/>
            <person name="Wu W."/>
            <person name="Sun C."/>
            <person name="Zou P."/>
            <person name="Liu Y."/>
            <person name="Dai S."/>
            <person name="Zhou R."/>
        </authorList>
    </citation>
    <scope>NUCLEOTIDE SEQUENCE [LARGE SCALE GENOMIC DNA]</scope>
</reference>
<proteinExistence type="predicted"/>
<protein>
    <submittedName>
        <fullName evidence="1">Uncharacterized protein</fullName>
    </submittedName>
</protein>
<name>A0ACB9M568_9MYRT</name>
<keyword evidence="2" id="KW-1185">Reference proteome</keyword>
<comment type="caution">
    <text evidence="1">The sequence shown here is derived from an EMBL/GenBank/DDBJ whole genome shotgun (WGS) entry which is preliminary data.</text>
</comment>
<organism evidence="1 2">
    <name type="scientific">Melastoma candidum</name>
    <dbReference type="NCBI Taxonomy" id="119954"/>
    <lineage>
        <taxon>Eukaryota</taxon>
        <taxon>Viridiplantae</taxon>
        <taxon>Streptophyta</taxon>
        <taxon>Embryophyta</taxon>
        <taxon>Tracheophyta</taxon>
        <taxon>Spermatophyta</taxon>
        <taxon>Magnoliopsida</taxon>
        <taxon>eudicotyledons</taxon>
        <taxon>Gunneridae</taxon>
        <taxon>Pentapetalae</taxon>
        <taxon>rosids</taxon>
        <taxon>malvids</taxon>
        <taxon>Myrtales</taxon>
        <taxon>Melastomataceae</taxon>
        <taxon>Melastomatoideae</taxon>
        <taxon>Melastomateae</taxon>
        <taxon>Melastoma</taxon>
    </lineage>
</organism>
<evidence type="ECO:0000313" key="1">
    <source>
        <dbReference type="EMBL" id="KAI4318444.1"/>
    </source>
</evidence>
<evidence type="ECO:0000313" key="2">
    <source>
        <dbReference type="Proteomes" id="UP001057402"/>
    </source>
</evidence>
<dbReference type="EMBL" id="CM042889">
    <property type="protein sequence ID" value="KAI4318444.1"/>
    <property type="molecule type" value="Genomic_DNA"/>
</dbReference>
<accession>A0ACB9M568</accession>
<sequence length="642" mass="69457">MDPHPDEEVAKALEADGCPNQDSGQRESTDLDSENLKVIRNDRGSRGLAGKCDNAVVCGGVNQESRVRPFSAQETTVLDNVEESVVELVKVRFPSFAAPQCPHFQFVAQGTSDCNVLALQSAGDYCRRQCENSKTSASSMWATCHYQERVGFKLYIPGDVKLDILELLRGGREPRQLASNRNLLEKSLCPVMVGGKGTLCSAEQLLVLNLVLCGRHPCRPAATSPNPTLTHSGKGEDNRHCAAAAAADTDADRSNPFPPTPPLLWVKKLVVVVGCCPHWQKPYMAPSWRSSPDGHSTTNGNAEKKQPADVNWDELGFSLTPTDYMYVMRCGSGESCFSEGTLLPFGNIEMNPCSTILNYGQGLFEGLKAYRKEDGKLLLFRPEQNALRMIAGADRLCMPSPAVEQFIDAVKQTVLANERWVPPVGKGSMYVRPLLMGTSASLGLGPASEYTFLVYASPVGIYHKGHATLNLVVEEEHHRAIPGGTGGVKTVANYSPVLKALTRAKAKGFSDVLFSDAATGKYVDEASACNLFAVKGMVISTPPDHGTILPGITRKSILEIALALGYQVEERQVSIEEMLDADEVFCTGTAVVVTPVGSITYKGKRTEYGAKVDGVCQKLHTRLTGIQTGQIEDTMGWTVALN</sequence>
<gene>
    <name evidence="1" type="ORF">MLD38_032146</name>
</gene>
<dbReference type="Proteomes" id="UP001057402">
    <property type="component" value="Chromosome 10"/>
</dbReference>